<dbReference type="EC" id="2.4.1.18" evidence="10"/>
<dbReference type="InterPro" id="IPR013780">
    <property type="entry name" value="Glyco_hydro_b"/>
</dbReference>
<reference evidence="13" key="1">
    <citation type="submission" date="2020-12" db="EMBL/GenBank/DDBJ databases">
        <title>Bacterial taxonomy.</title>
        <authorList>
            <person name="Pan X."/>
        </authorList>
    </citation>
    <scope>NUCLEOTIDE SEQUENCE</scope>
    <source>
        <strain evidence="13">M0105</strain>
    </source>
</reference>
<dbReference type="SMART" id="SM00642">
    <property type="entry name" value="Aamy"/>
    <property type="match status" value="1"/>
</dbReference>
<dbReference type="InterPro" id="IPR004193">
    <property type="entry name" value="Glyco_hydro_13_N"/>
</dbReference>
<dbReference type="InterPro" id="IPR037439">
    <property type="entry name" value="Branching_enzy"/>
</dbReference>
<dbReference type="InterPro" id="IPR006047">
    <property type="entry name" value="GH13_cat_dom"/>
</dbReference>
<name>A0A8J7M7D2_9RHOB</name>
<dbReference type="Gene3D" id="3.20.20.80">
    <property type="entry name" value="Glycosidases"/>
    <property type="match status" value="1"/>
</dbReference>
<dbReference type="AlphaFoldDB" id="A0A8J7M7D2"/>
<dbReference type="GO" id="GO:0043169">
    <property type="term" value="F:cation binding"/>
    <property type="evidence" value="ECO:0007669"/>
    <property type="project" value="InterPro"/>
</dbReference>
<feature type="active site" description="Nucleophile" evidence="10 11">
    <location>
        <position position="413"/>
    </location>
</feature>
<dbReference type="GO" id="GO:0004553">
    <property type="term" value="F:hydrolase activity, hydrolyzing O-glycosyl compounds"/>
    <property type="evidence" value="ECO:0007669"/>
    <property type="project" value="InterPro"/>
</dbReference>
<dbReference type="InterPro" id="IPR006407">
    <property type="entry name" value="GlgB"/>
</dbReference>
<dbReference type="SUPFAM" id="SSF51011">
    <property type="entry name" value="Glycosyl hydrolase domain"/>
    <property type="match status" value="1"/>
</dbReference>
<dbReference type="InterPro" id="IPR054169">
    <property type="entry name" value="GlgB_N"/>
</dbReference>
<feature type="domain" description="Glycosyl hydrolase family 13 catalytic" evidence="12">
    <location>
        <begin position="256"/>
        <end position="633"/>
    </location>
</feature>
<dbReference type="NCBIfam" id="NF003811">
    <property type="entry name" value="PRK05402.1"/>
    <property type="match status" value="1"/>
</dbReference>
<evidence type="ECO:0000256" key="8">
    <source>
        <dbReference type="ARBA" id="ARBA00023056"/>
    </source>
</evidence>
<evidence type="ECO:0000256" key="7">
    <source>
        <dbReference type="ARBA" id="ARBA00022679"/>
    </source>
</evidence>
<keyword evidence="8 10" id="KW-0320">Glycogen biosynthesis</keyword>
<dbReference type="FunFam" id="2.60.40.10:FF:000169">
    <property type="entry name" value="1,4-alpha-glucan branching enzyme GlgB"/>
    <property type="match status" value="1"/>
</dbReference>
<dbReference type="Pfam" id="PF02806">
    <property type="entry name" value="Alpha-amylase_C"/>
    <property type="match status" value="1"/>
</dbReference>
<accession>A0A8J7M7D2</accession>
<keyword evidence="14" id="KW-1185">Reference proteome</keyword>
<organism evidence="13 14">
    <name type="scientific">Thermohalobaculum xanthum</name>
    <dbReference type="NCBI Taxonomy" id="2753746"/>
    <lineage>
        <taxon>Bacteria</taxon>
        <taxon>Pseudomonadati</taxon>
        <taxon>Pseudomonadota</taxon>
        <taxon>Alphaproteobacteria</taxon>
        <taxon>Rhodobacterales</taxon>
        <taxon>Paracoccaceae</taxon>
        <taxon>Thermohalobaculum</taxon>
    </lineage>
</organism>
<dbReference type="Gene3D" id="2.60.40.1180">
    <property type="entry name" value="Golgi alpha-mannosidase II"/>
    <property type="match status" value="1"/>
</dbReference>
<dbReference type="InterPro" id="IPR017853">
    <property type="entry name" value="GH"/>
</dbReference>
<comment type="function">
    <text evidence="2 10">Catalyzes the formation of the alpha-1,6-glucosidic linkages in glycogen by scission of a 1,4-alpha-linked oligosaccharide from growing alpha-1,4-glucan chains and the subsequent attachment of the oligosaccharide to the alpha-1,6 position.</text>
</comment>
<evidence type="ECO:0000256" key="2">
    <source>
        <dbReference type="ARBA" id="ARBA00002953"/>
    </source>
</evidence>
<dbReference type="CDD" id="cd02855">
    <property type="entry name" value="E_set_GBE_prok_N"/>
    <property type="match status" value="1"/>
</dbReference>
<dbReference type="PANTHER" id="PTHR43651:SF3">
    <property type="entry name" value="1,4-ALPHA-GLUCAN-BRANCHING ENZYME"/>
    <property type="match status" value="1"/>
</dbReference>
<evidence type="ECO:0000256" key="4">
    <source>
        <dbReference type="ARBA" id="ARBA00009000"/>
    </source>
</evidence>
<dbReference type="SUPFAM" id="SSF51445">
    <property type="entry name" value="(Trans)glycosidases"/>
    <property type="match status" value="1"/>
</dbReference>
<dbReference type="FunFam" id="2.60.40.1180:FF:000002">
    <property type="entry name" value="1,4-alpha-glucan branching enzyme GlgB"/>
    <property type="match status" value="1"/>
</dbReference>
<comment type="similarity">
    <text evidence="4 10">Belongs to the glycosyl hydrolase 13 family. GlgB subfamily.</text>
</comment>
<comment type="catalytic activity">
    <reaction evidence="1 10">
        <text>Transfers a segment of a (1-&gt;4)-alpha-D-glucan chain to a primary hydroxy group in a similar glucan chain.</text>
        <dbReference type="EC" id="2.4.1.18"/>
    </reaction>
</comment>
<keyword evidence="7 10" id="KW-0808">Transferase</keyword>
<dbReference type="InterPro" id="IPR044143">
    <property type="entry name" value="GlgB_N_E_set_prok"/>
</dbReference>
<dbReference type="SUPFAM" id="SSF81296">
    <property type="entry name" value="E set domains"/>
    <property type="match status" value="1"/>
</dbReference>
<dbReference type="CDD" id="cd11322">
    <property type="entry name" value="AmyAc_Glg_BE"/>
    <property type="match status" value="1"/>
</dbReference>
<dbReference type="Pfam" id="PF22019">
    <property type="entry name" value="GlgB_N"/>
    <property type="match status" value="1"/>
</dbReference>
<comment type="subunit">
    <text evidence="10">Monomer.</text>
</comment>
<comment type="caution">
    <text evidence="13">The sequence shown here is derived from an EMBL/GenBank/DDBJ whole genome shotgun (WGS) entry which is preliminary data.</text>
</comment>
<protein>
    <recommendedName>
        <fullName evidence="10">1,4-alpha-glucan branching enzyme GlgB</fullName>
        <ecNumber evidence="10">2.4.1.18</ecNumber>
    </recommendedName>
    <alternativeName>
        <fullName evidence="10">1,4-alpha-D-glucan:1,4-alpha-D-glucan 6-glucosyl-transferase</fullName>
    </alternativeName>
    <alternativeName>
        <fullName evidence="10">Alpha-(1-&gt;4)-glucan branching enzyme</fullName>
    </alternativeName>
    <alternativeName>
        <fullName evidence="10">Glycogen branching enzyme</fullName>
        <shortName evidence="10">BE</shortName>
    </alternativeName>
</protein>
<dbReference type="InterPro" id="IPR014756">
    <property type="entry name" value="Ig_E-set"/>
</dbReference>
<dbReference type="HAMAP" id="MF_00685">
    <property type="entry name" value="GlgB"/>
    <property type="match status" value="1"/>
</dbReference>
<feature type="active site" description="Proton donor" evidence="10 11">
    <location>
        <position position="466"/>
    </location>
</feature>
<dbReference type="GO" id="GO:0005978">
    <property type="term" value="P:glycogen biosynthetic process"/>
    <property type="evidence" value="ECO:0007669"/>
    <property type="project" value="UniProtKB-UniRule"/>
</dbReference>
<evidence type="ECO:0000256" key="5">
    <source>
        <dbReference type="ARBA" id="ARBA00022600"/>
    </source>
</evidence>
<dbReference type="InterPro" id="IPR013783">
    <property type="entry name" value="Ig-like_fold"/>
</dbReference>
<dbReference type="GO" id="GO:0005829">
    <property type="term" value="C:cytosol"/>
    <property type="evidence" value="ECO:0007669"/>
    <property type="project" value="TreeGrafter"/>
</dbReference>
<evidence type="ECO:0000259" key="12">
    <source>
        <dbReference type="SMART" id="SM00642"/>
    </source>
</evidence>
<evidence type="ECO:0000256" key="3">
    <source>
        <dbReference type="ARBA" id="ARBA00004964"/>
    </source>
</evidence>
<dbReference type="Gene3D" id="2.60.40.10">
    <property type="entry name" value="Immunoglobulins"/>
    <property type="match status" value="1"/>
</dbReference>
<sequence length="735" mass="81116">MAPQRFDPAALTPPDQAEALASGTHCNPFSILGLHPLDDGYVLRAFIPGADAVDAITPDGRSIVQLAPGPAEGVFAAWLAAAPVSWRFSARRGDDSWIETDPHAFEPVLGDQDLHFIGEGTHLRLWTALGARVMCHQGVDGTAFAVWAPNARRVSVVGDFNAWDGRRHAMRPMGTSGVWEIFLPGLPAGTRYKYEIVGADGRLLPLKADPVGFGAELRPATASIVRDLRGHAWRDAEWLARRARRMDPAAPVSIYEVHAASWRRESGSRFPDWNDLADQLVPYAAEMGFTHLELLPISEHPFDGSWGYQPVGLFAPTARHGDAEGLRRFVDACHAADLGLILDWVPGHFPADDHGLARFDGTHLYEHADPREGFHPDWNTLIYNYGRREVANFLIANALFWLEEHHVDGLRVDAVASMLYRDYSRRAGEWTPNIHGGRENLEAIEFLRGVNSAVAAHAPGAVTIAEESTAWPGVTAPCAEGGLGFGYKWNMGWMNDTLSYMSEDPVHRRWHHNKMTFGLHYAFSERFILPLSHDEVVHGKRSILGRMPGDRWQKFANLRAYYGFMWGHPGKKLLFMGSEFGQETEWNFEAGLDWGALSNPLNAGVRRLVADLNRLYRATPALHQRDARADGFQWIDGGAAEASVLAWLRHGEPDAPPVAVMSNFTPTPHEGWRIGLPRAGRWIERLNTDARDYGGSGVGNMGAIVATEQPCHGLPCSAVLTLPPLGTVILEHEGG</sequence>
<evidence type="ECO:0000313" key="13">
    <source>
        <dbReference type="EMBL" id="MBK0399653.1"/>
    </source>
</evidence>
<evidence type="ECO:0000256" key="6">
    <source>
        <dbReference type="ARBA" id="ARBA00022676"/>
    </source>
</evidence>
<dbReference type="UniPathway" id="UPA00164"/>
<dbReference type="GO" id="GO:0003844">
    <property type="term" value="F:1,4-alpha-glucan branching enzyme activity"/>
    <property type="evidence" value="ECO:0007669"/>
    <property type="project" value="UniProtKB-UniRule"/>
</dbReference>
<dbReference type="Proteomes" id="UP000655420">
    <property type="component" value="Unassembled WGS sequence"/>
</dbReference>
<evidence type="ECO:0000313" key="14">
    <source>
        <dbReference type="Proteomes" id="UP000655420"/>
    </source>
</evidence>
<gene>
    <name evidence="10 13" type="primary">glgB</name>
    <name evidence="13" type="ORF">H0I76_10650</name>
</gene>
<dbReference type="EMBL" id="JAEHHL010000006">
    <property type="protein sequence ID" value="MBK0399653.1"/>
    <property type="molecule type" value="Genomic_DNA"/>
</dbReference>
<keyword evidence="5 10" id="KW-0321">Glycogen metabolism</keyword>
<keyword evidence="6 10" id="KW-0328">Glycosyltransferase</keyword>
<proteinExistence type="inferred from homology"/>
<dbReference type="FunFam" id="3.20.20.80:FF:000003">
    <property type="entry name" value="1,4-alpha-glucan branching enzyme GlgB"/>
    <property type="match status" value="1"/>
</dbReference>
<dbReference type="Pfam" id="PF02922">
    <property type="entry name" value="CBM_48"/>
    <property type="match status" value="1"/>
</dbReference>
<evidence type="ECO:0000256" key="9">
    <source>
        <dbReference type="ARBA" id="ARBA00023277"/>
    </source>
</evidence>
<dbReference type="RefSeq" id="WP_200610062.1">
    <property type="nucleotide sequence ID" value="NZ_JAEHHL010000006.1"/>
</dbReference>
<evidence type="ECO:0000256" key="1">
    <source>
        <dbReference type="ARBA" id="ARBA00000826"/>
    </source>
</evidence>
<dbReference type="NCBIfam" id="NF008967">
    <property type="entry name" value="PRK12313.1"/>
    <property type="match status" value="1"/>
</dbReference>
<dbReference type="NCBIfam" id="TIGR01515">
    <property type="entry name" value="branching_enzym"/>
    <property type="match status" value="1"/>
</dbReference>
<dbReference type="InterPro" id="IPR006048">
    <property type="entry name" value="A-amylase/branching_C"/>
</dbReference>
<evidence type="ECO:0000256" key="11">
    <source>
        <dbReference type="PIRSR" id="PIRSR000463-1"/>
    </source>
</evidence>
<dbReference type="PIRSF" id="PIRSF000463">
    <property type="entry name" value="GlgB"/>
    <property type="match status" value="1"/>
</dbReference>
<comment type="pathway">
    <text evidence="3 10">Glycan biosynthesis; glycogen biosynthesis.</text>
</comment>
<evidence type="ECO:0000256" key="10">
    <source>
        <dbReference type="HAMAP-Rule" id="MF_00685"/>
    </source>
</evidence>
<dbReference type="PANTHER" id="PTHR43651">
    <property type="entry name" value="1,4-ALPHA-GLUCAN-BRANCHING ENZYME"/>
    <property type="match status" value="1"/>
</dbReference>
<keyword evidence="9 10" id="KW-0119">Carbohydrate metabolism</keyword>